<sequence>MFTQGMMMWFLQDWDFTDVNQVSLISQGRGLPILCVSMDAHGLACLTTRAWVPPFRGMGRGLPEEEVRDPVQSRGGAQPLKRIGNRFFLGYTYLLDLFGASVLNSHIFFVDICSSVHTPPTKLQLSRELYNLKILHTIIMIVQSPLSAADLQQSEVAGSRTDRLTRQSERKICTRETDNDKKLREVLGFPLLKEDLPPPNQKRYVTYAGFFFLFFFLTNAIISPATPAFSSSHLLLSKCRDLEPRPEGCIRQNNWKKRAAQPSGHL</sequence>
<dbReference type="AlphaFoldDB" id="A0A2G9RNB2"/>
<keyword evidence="1" id="KW-1133">Transmembrane helix</keyword>
<keyword evidence="1" id="KW-0812">Transmembrane</keyword>
<reference evidence="2" key="1">
    <citation type="submission" date="2017-08" db="EMBL/GenBank/DDBJ databases">
        <title>Assembly of the North American Bullfrog Genome.</title>
        <authorList>
            <person name="Warren R.L."/>
            <person name="Vandervalk B.P."/>
            <person name="Kucuk E."/>
            <person name="Birol I."/>
            <person name="Helbing C."/>
            <person name="Pandoh P."/>
            <person name="Behsaz B."/>
            <person name="Mohamadi H."/>
            <person name="Chu J."/>
            <person name="Jackman S."/>
            <person name="Hammond S.A."/>
            <person name="Veldhoen N."/>
            <person name="Kirk H."/>
            <person name="Zhao Y."/>
            <person name="Coope R."/>
            <person name="Pleasance S."/>
            <person name="Moore R."/>
            <person name="Holt R."/>
        </authorList>
    </citation>
    <scope>NUCLEOTIDE SEQUENCE</scope>
    <source>
        <strain evidence="2">Bruno</strain>
        <tissue evidence="2">Liver</tissue>
    </source>
</reference>
<dbReference type="OrthoDB" id="411646at2759"/>
<dbReference type="EMBL" id="KV935578">
    <property type="protein sequence ID" value="PIO28693.1"/>
    <property type="molecule type" value="Genomic_DNA"/>
</dbReference>
<feature type="transmembrane region" description="Helical" evidence="1">
    <location>
        <begin position="204"/>
        <end position="222"/>
    </location>
</feature>
<protein>
    <submittedName>
        <fullName evidence="2">Uncharacterized protein</fullName>
    </submittedName>
</protein>
<evidence type="ECO:0000256" key="1">
    <source>
        <dbReference type="SAM" id="Phobius"/>
    </source>
</evidence>
<keyword evidence="1" id="KW-0472">Membrane</keyword>
<name>A0A2G9RNB2_AQUCT</name>
<accession>A0A2G9RNB2</accession>
<gene>
    <name evidence="2" type="ORF">AB205_0103760</name>
</gene>
<evidence type="ECO:0000313" key="2">
    <source>
        <dbReference type="EMBL" id="PIO28693.1"/>
    </source>
</evidence>
<proteinExistence type="predicted"/>
<organism evidence="2">
    <name type="scientific">Aquarana catesbeiana</name>
    <name type="common">American bullfrog</name>
    <name type="synonym">Rana catesbeiana</name>
    <dbReference type="NCBI Taxonomy" id="8400"/>
    <lineage>
        <taxon>Eukaryota</taxon>
        <taxon>Metazoa</taxon>
        <taxon>Chordata</taxon>
        <taxon>Craniata</taxon>
        <taxon>Vertebrata</taxon>
        <taxon>Euteleostomi</taxon>
        <taxon>Amphibia</taxon>
        <taxon>Batrachia</taxon>
        <taxon>Anura</taxon>
        <taxon>Neobatrachia</taxon>
        <taxon>Ranoidea</taxon>
        <taxon>Ranidae</taxon>
        <taxon>Aquarana</taxon>
    </lineage>
</organism>